<dbReference type="PROSITE" id="PS00600">
    <property type="entry name" value="AA_TRANSFER_CLASS_3"/>
    <property type="match status" value="1"/>
</dbReference>
<dbReference type="Pfam" id="PF00202">
    <property type="entry name" value="Aminotran_3"/>
    <property type="match status" value="1"/>
</dbReference>
<dbReference type="NCBIfam" id="TIGR00713">
    <property type="entry name" value="hemL"/>
    <property type="match status" value="1"/>
</dbReference>
<keyword evidence="9" id="KW-1185">Reference proteome</keyword>
<dbReference type="GO" id="GO:0042286">
    <property type="term" value="F:glutamate-1-semialdehyde 2,1-aminomutase activity"/>
    <property type="evidence" value="ECO:0007669"/>
    <property type="project" value="UniProtKB-UniRule"/>
</dbReference>
<keyword evidence="5 7" id="KW-0413">Isomerase</keyword>
<organism evidence="8 9">
    <name type="scientific">Novimethylophilus kurashikiensis</name>
    <dbReference type="NCBI Taxonomy" id="1825523"/>
    <lineage>
        <taxon>Bacteria</taxon>
        <taxon>Pseudomonadati</taxon>
        <taxon>Pseudomonadota</taxon>
        <taxon>Betaproteobacteria</taxon>
        <taxon>Nitrosomonadales</taxon>
        <taxon>Methylophilaceae</taxon>
        <taxon>Novimethylophilus</taxon>
    </lineage>
</organism>
<dbReference type="RefSeq" id="WP_109015089.1">
    <property type="nucleotide sequence ID" value="NZ_BDOQ01000003.1"/>
</dbReference>
<dbReference type="InterPro" id="IPR004639">
    <property type="entry name" value="4pyrrol_synth_GluAld_NH2Trfase"/>
</dbReference>
<feature type="modified residue" description="N6-(pyridoxal phosphate)lysine" evidence="7">
    <location>
        <position position="266"/>
    </location>
</feature>
<comment type="cofactor">
    <cofactor evidence="1 7">
        <name>pyridoxal 5'-phosphate</name>
        <dbReference type="ChEBI" id="CHEBI:597326"/>
    </cofactor>
</comment>
<evidence type="ECO:0000256" key="3">
    <source>
        <dbReference type="ARBA" id="ARBA00008981"/>
    </source>
</evidence>
<dbReference type="GO" id="GO:0008483">
    <property type="term" value="F:transaminase activity"/>
    <property type="evidence" value="ECO:0007669"/>
    <property type="project" value="InterPro"/>
</dbReference>
<evidence type="ECO:0000256" key="2">
    <source>
        <dbReference type="ARBA" id="ARBA00004819"/>
    </source>
</evidence>
<dbReference type="InterPro" id="IPR015422">
    <property type="entry name" value="PyrdxlP-dep_Trfase_small"/>
</dbReference>
<dbReference type="EMBL" id="BDOQ01000003">
    <property type="protein sequence ID" value="GBG13710.1"/>
    <property type="molecule type" value="Genomic_DNA"/>
</dbReference>
<sequence length="425" mass="44829">MMSKNQQLFERSQKLIPGGVNSPVRAFRSVGGTPVFFKRGLGAYVWDEDDNQYVDYVGSWGPMILGHAHPEVIEAVREAAGNSLSFGAPTARELEMAELLIKLVPSMEQVRLVSSGTEATMSAIRLARGFTGRSKIVKFEGCYHGHADALLVKAGSGALTFGQPSSAGVPPEVAAHTITLSYNDIAGVEELFATIGSEIACVIVEPVAGNMNLIAPAPGFLQALRAQCSQRGAVLIFDEVMTGFRVALGGAQGLYGITPDLTTLGKVIGGGLPVGAFGGRRDIMQCLAPVGPVYQAGTLSGNPVAVAAGLTTLKLVQQAGFYDRLTARTAQFVDGLKQVAKEKGVTFSAQSVGGMFGVYFSEQAPSSYAEVMQSDKDAFNRFFHAMLENGVYLAPSAFEAGFVSAMHGDAEIEKTLDAARRAFGA</sequence>
<dbReference type="NCBIfam" id="NF000818">
    <property type="entry name" value="PRK00062.1"/>
    <property type="match status" value="1"/>
</dbReference>
<dbReference type="Proteomes" id="UP000245081">
    <property type="component" value="Unassembled WGS sequence"/>
</dbReference>
<comment type="subcellular location">
    <subcellularLocation>
        <location evidence="7">Cytoplasm</location>
    </subcellularLocation>
</comment>
<dbReference type="FunFam" id="3.40.640.10:FF:000021">
    <property type="entry name" value="Glutamate-1-semialdehyde 2,1-aminomutase"/>
    <property type="match status" value="1"/>
</dbReference>
<evidence type="ECO:0000256" key="1">
    <source>
        <dbReference type="ARBA" id="ARBA00001933"/>
    </source>
</evidence>
<dbReference type="AlphaFoldDB" id="A0A2R5F5W2"/>
<reference evidence="8 9" key="1">
    <citation type="journal article" date="2018" name="Environ. Microbiol.">
        <title>Isolation and genomic characterization of Novimethylophilus kurashikiensis gen. nov. sp. nov., a new lanthanide-dependent methylotrophic species of Methylophilaceae.</title>
        <authorList>
            <person name="Lv H."/>
            <person name="Sahin N."/>
            <person name="Tani A."/>
        </authorList>
    </citation>
    <scope>NUCLEOTIDE SEQUENCE [LARGE SCALE GENOMIC DNA]</scope>
    <source>
        <strain evidence="8 9">La2-4</strain>
    </source>
</reference>
<evidence type="ECO:0000256" key="5">
    <source>
        <dbReference type="ARBA" id="ARBA00023235"/>
    </source>
</evidence>
<dbReference type="CDD" id="cd00610">
    <property type="entry name" value="OAT_like"/>
    <property type="match status" value="1"/>
</dbReference>
<evidence type="ECO:0000313" key="9">
    <source>
        <dbReference type="Proteomes" id="UP000245081"/>
    </source>
</evidence>
<dbReference type="OrthoDB" id="3398487at2"/>
<dbReference type="GO" id="GO:0005737">
    <property type="term" value="C:cytoplasm"/>
    <property type="evidence" value="ECO:0007669"/>
    <property type="project" value="UniProtKB-SubCell"/>
</dbReference>
<dbReference type="Gene3D" id="3.90.1150.10">
    <property type="entry name" value="Aspartate Aminotransferase, domain 1"/>
    <property type="match status" value="1"/>
</dbReference>
<dbReference type="InterPro" id="IPR015424">
    <property type="entry name" value="PyrdxlP-dep_Trfase"/>
</dbReference>
<accession>A0A2R5F5W2</accession>
<proteinExistence type="inferred from homology"/>
<keyword evidence="6 7" id="KW-0627">Porphyrin biosynthesis</keyword>
<protein>
    <recommendedName>
        <fullName evidence="7">Glutamate-1-semialdehyde 2,1-aminomutase</fullName>
        <shortName evidence="7">GSA</shortName>
        <ecNumber evidence="7">5.4.3.8</ecNumber>
    </recommendedName>
    <alternativeName>
        <fullName evidence="7">Glutamate-1-semialdehyde aminotransferase</fullName>
        <shortName evidence="7">GSA-AT</shortName>
    </alternativeName>
</protein>
<evidence type="ECO:0000256" key="7">
    <source>
        <dbReference type="HAMAP-Rule" id="MF_00375"/>
    </source>
</evidence>
<evidence type="ECO:0000313" key="8">
    <source>
        <dbReference type="EMBL" id="GBG13710.1"/>
    </source>
</evidence>
<dbReference type="PANTHER" id="PTHR43713:SF3">
    <property type="entry name" value="GLUTAMATE-1-SEMIALDEHYDE 2,1-AMINOMUTASE 1, CHLOROPLASTIC-RELATED"/>
    <property type="match status" value="1"/>
</dbReference>
<comment type="subunit">
    <text evidence="7">Homodimer.</text>
</comment>
<gene>
    <name evidence="7 8" type="primary">hemL</name>
    <name evidence="8" type="ORF">NMK_1261</name>
</gene>
<comment type="caution">
    <text evidence="8">The sequence shown here is derived from an EMBL/GenBank/DDBJ whole genome shotgun (WGS) entry which is preliminary data.</text>
</comment>
<dbReference type="HAMAP" id="MF_00375">
    <property type="entry name" value="HemL_aminotrans_3"/>
    <property type="match status" value="1"/>
</dbReference>
<dbReference type="SUPFAM" id="SSF53383">
    <property type="entry name" value="PLP-dependent transferases"/>
    <property type="match status" value="1"/>
</dbReference>
<evidence type="ECO:0000256" key="6">
    <source>
        <dbReference type="ARBA" id="ARBA00023244"/>
    </source>
</evidence>
<dbReference type="InterPro" id="IPR049704">
    <property type="entry name" value="Aminotrans_3_PPA_site"/>
</dbReference>
<name>A0A2R5F5W2_9PROT</name>
<dbReference type="GO" id="GO:0030170">
    <property type="term" value="F:pyridoxal phosphate binding"/>
    <property type="evidence" value="ECO:0007669"/>
    <property type="project" value="InterPro"/>
</dbReference>
<comment type="pathway">
    <text evidence="2">Porphyrin-containing compound metabolism; protoporphyrin-IX biosynthesis; 5-aminolevulinate from L-glutamyl-tRNA(Glu): step 2/2.</text>
</comment>
<dbReference type="GO" id="GO:0006782">
    <property type="term" value="P:protoporphyrinogen IX biosynthetic process"/>
    <property type="evidence" value="ECO:0007669"/>
    <property type="project" value="UniProtKB-UniRule"/>
</dbReference>
<dbReference type="UniPathway" id="UPA00251">
    <property type="reaction ID" value="UER00317"/>
</dbReference>
<comment type="similarity">
    <text evidence="3 7">Belongs to the class-III pyridoxal-phosphate-dependent aminotransferase family. HemL subfamily.</text>
</comment>
<evidence type="ECO:0000256" key="4">
    <source>
        <dbReference type="ARBA" id="ARBA00022898"/>
    </source>
</evidence>
<dbReference type="PANTHER" id="PTHR43713">
    <property type="entry name" value="GLUTAMATE-1-SEMIALDEHYDE 2,1-AMINOMUTASE"/>
    <property type="match status" value="1"/>
</dbReference>
<dbReference type="Gene3D" id="3.40.640.10">
    <property type="entry name" value="Type I PLP-dependent aspartate aminotransferase-like (Major domain)"/>
    <property type="match status" value="1"/>
</dbReference>
<dbReference type="InterPro" id="IPR015421">
    <property type="entry name" value="PyrdxlP-dep_Trfase_major"/>
</dbReference>
<dbReference type="InterPro" id="IPR005814">
    <property type="entry name" value="Aminotrans_3"/>
</dbReference>
<dbReference type="EC" id="5.4.3.8" evidence="7"/>
<keyword evidence="4 7" id="KW-0663">Pyridoxal phosphate</keyword>
<keyword evidence="7" id="KW-0963">Cytoplasm</keyword>
<comment type="catalytic activity">
    <reaction evidence="7">
        <text>(S)-4-amino-5-oxopentanoate = 5-aminolevulinate</text>
        <dbReference type="Rhea" id="RHEA:14265"/>
        <dbReference type="ChEBI" id="CHEBI:57501"/>
        <dbReference type="ChEBI" id="CHEBI:356416"/>
        <dbReference type="EC" id="5.4.3.8"/>
    </reaction>
</comment>